<reference evidence="2" key="1">
    <citation type="journal article" date="2012" name="Nat. Biotechnol.">
        <title>Draft genome sequence of pigeonpea (Cajanus cajan), an orphan legume crop of resource-poor farmers.</title>
        <authorList>
            <person name="Varshney R.K."/>
            <person name="Chen W."/>
            <person name="Li Y."/>
            <person name="Bharti A.K."/>
            <person name="Saxena R.K."/>
            <person name="Schlueter J.A."/>
            <person name="Donoghue M.T."/>
            <person name="Azam S."/>
            <person name="Fan G."/>
            <person name="Whaley A.M."/>
            <person name="Farmer A.D."/>
            <person name="Sheridan J."/>
            <person name="Iwata A."/>
            <person name="Tuteja R."/>
            <person name="Penmetsa R.V."/>
            <person name="Wu W."/>
            <person name="Upadhyaya H.D."/>
            <person name="Yang S.P."/>
            <person name="Shah T."/>
            <person name="Saxena K.B."/>
            <person name="Michael T."/>
            <person name="McCombie W.R."/>
            <person name="Yang B."/>
            <person name="Zhang G."/>
            <person name="Yang H."/>
            <person name="Wang J."/>
            <person name="Spillane C."/>
            <person name="Cook D.R."/>
            <person name="May G.D."/>
            <person name="Xu X."/>
            <person name="Jackson S.A."/>
        </authorList>
    </citation>
    <scope>NUCLEOTIDE SEQUENCE [LARGE SCALE GENOMIC DNA]</scope>
</reference>
<feature type="domain" description="Reverse transcriptase Ty1/copia-type" evidence="1">
    <location>
        <begin position="1"/>
        <end position="50"/>
    </location>
</feature>
<sequence length="51" mass="6105">MAVIRHWPLHQLDIKNAFLHRELEEEIYMEQPPVYLQIAMSLYGLKQSPRA</sequence>
<evidence type="ECO:0000313" key="3">
    <source>
        <dbReference type="Proteomes" id="UP000075243"/>
    </source>
</evidence>
<dbReference type="InterPro" id="IPR013103">
    <property type="entry name" value="RVT_2"/>
</dbReference>
<keyword evidence="3" id="KW-1185">Reference proteome</keyword>
<dbReference type="Gramene" id="C.cajan_32852.t">
    <property type="protein sequence ID" value="C.cajan_32852.t"/>
    <property type="gene ID" value="C.cajan_32852"/>
</dbReference>
<dbReference type="AlphaFoldDB" id="A0A151RIT7"/>
<name>A0A151RIT7_CAJCA</name>
<dbReference type="STRING" id="3821.A0A151RIT7"/>
<accession>A0A151RIT7</accession>
<evidence type="ECO:0000259" key="1">
    <source>
        <dbReference type="Pfam" id="PF07727"/>
    </source>
</evidence>
<dbReference type="Pfam" id="PF07727">
    <property type="entry name" value="RVT_2"/>
    <property type="match status" value="1"/>
</dbReference>
<evidence type="ECO:0000313" key="2">
    <source>
        <dbReference type="EMBL" id="KYP42448.1"/>
    </source>
</evidence>
<proteinExistence type="predicted"/>
<dbReference type="EMBL" id="KQ483716">
    <property type="protein sequence ID" value="KYP42448.1"/>
    <property type="molecule type" value="Genomic_DNA"/>
</dbReference>
<organism evidence="2 3">
    <name type="scientific">Cajanus cajan</name>
    <name type="common">Pigeon pea</name>
    <name type="synonym">Cajanus indicus</name>
    <dbReference type="NCBI Taxonomy" id="3821"/>
    <lineage>
        <taxon>Eukaryota</taxon>
        <taxon>Viridiplantae</taxon>
        <taxon>Streptophyta</taxon>
        <taxon>Embryophyta</taxon>
        <taxon>Tracheophyta</taxon>
        <taxon>Spermatophyta</taxon>
        <taxon>Magnoliopsida</taxon>
        <taxon>eudicotyledons</taxon>
        <taxon>Gunneridae</taxon>
        <taxon>Pentapetalae</taxon>
        <taxon>rosids</taxon>
        <taxon>fabids</taxon>
        <taxon>Fabales</taxon>
        <taxon>Fabaceae</taxon>
        <taxon>Papilionoideae</taxon>
        <taxon>50 kb inversion clade</taxon>
        <taxon>NPAAA clade</taxon>
        <taxon>indigoferoid/millettioid clade</taxon>
        <taxon>Phaseoleae</taxon>
        <taxon>Cajanus</taxon>
    </lineage>
</organism>
<protein>
    <submittedName>
        <fullName evidence="2">Retrovirus-related Pol polyprotein from transposon TNT 1-94</fullName>
    </submittedName>
</protein>
<gene>
    <name evidence="2" type="ORF">KK1_036137</name>
</gene>
<dbReference type="Proteomes" id="UP000075243">
    <property type="component" value="Unassembled WGS sequence"/>
</dbReference>